<feature type="region of interest" description="Disordered" evidence="22">
    <location>
        <begin position="336"/>
        <end position="360"/>
    </location>
</feature>
<dbReference type="GO" id="GO:0016035">
    <property type="term" value="C:zeta DNA polymerase complex"/>
    <property type="evidence" value="ECO:0007669"/>
    <property type="project" value="InterPro"/>
</dbReference>
<dbReference type="InterPro" id="IPR005301">
    <property type="entry name" value="MOB_kinase_act_fam"/>
</dbReference>
<comment type="subcellular location">
    <subcellularLocation>
        <location evidence="2">Nucleus</location>
    </subcellularLocation>
</comment>
<dbReference type="InterPro" id="IPR023211">
    <property type="entry name" value="DNA_pol_palm_dom_sf"/>
</dbReference>
<keyword evidence="11 20" id="KW-0862">Zinc</keyword>
<evidence type="ECO:0000256" key="5">
    <source>
        <dbReference type="ARBA" id="ARBA00022679"/>
    </source>
</evidence>
<dbReference type="GO" id="GO:0003887">
    <property type="term" value="F:DNA-directed DNA polymerase activity"/>
    <property type="evidence" value="ECO:0007669"/>
    <property type="project" value="UniProtKB-KW"/>
</dbReference>
<feature type="region of interest" description="Disordered" evidence="22">
    <location>
        <begin position="831"/>
        <end position="868"/>
    </location>
</feature>
<evidence type="ECO:0000256" key="20">
    <source>
        <dbReference type="PIRSR" id="PIRSR605301-1"/>
    </source>
</evidence>
<dbReference type="InterPro" id="IPR036703">
    <property type="entry name" value="MOB_kinase_act_sf"/>
</dbReference>
<dbReference type="Gene3D" id="1.20.140.30">
    <property type="entry name" value="MOB kinase activator"/>
    <property type="match status" value="1"/>
</dbReference>
<evidence type="ECO:0000256" key="4">
    <source>
        <dbReference type="ARBA" id="ARBA00022485"/>
    </source>
</evidence>
<dbReference type="CDD" id="cd05778">
    <property type="entry name" value="DNA_polB_zeta_exo"/>
    <property type="match status" value="1"/>
</dbReference>
<evidence type="ECO:0000256" key="17">
    <source>
        <dbReference type="ARBA" id="ARBA00023242"/>
    </source>
</evidence>
<evidence type="ECO:0000256" key="22">
    <source>
        <dbReference type="SAM" id="MobiDB-lite"/>
    </source>
</evidence>
<dbReference type="InterPro" id="IPR006133">
    <property type="entry name" value="DNA-dir_DNA_pol_B_exonuc"/>
</dbReference>
<keyword evidence="5 21" id="KW-0808">Transferase</keyword>
<dbReference type="PRINTS" id="PR00106">
    <property type="entry name" value="DNAPOLB"/>
</dbReference>
<feature type="compositionally biased region" description="Polar residues" evidence="22">
    <location>
        <begin position="840"/>
        <end position="852"/>
    </location>
</feature>
<feature type="binding site" evidence="20">
    <location>
        <position position="1778"/>
    </location>
    <ligand>
        <name>Zn(2+)</name>
        <dbReference type="ChEBI" id="CHEBI:29105"/>
    </ligand>
</feature>
<dbReference type="GO" id="GO:0003677">
    <property type="term" value="F:DNA binding"/>
    <property type="evidence" value="ECO:0007669"/>
    <property type="project" value="UniProtKB-KW"/>
</dbReference>
<dbReference type="Pfam" id="PF03104">
    <property type="entry name" value="DNA_pol_B_exo1"/>
    <property type="match status" value="1"/>
</dbReference>
<name>A0A8H3DLA8_9AGAM</name>
<keyword evidence="12 21" id="KW-0239">DNA-directed DNA polymerase</keyword>
<feature type="domain" description="DNA polymerase zeta catalytic subunit N-terminal" evidence="26">
    <location>
        <begin position="4"/>
        <end position="49"/>
    </location>
</feature>
<gene>
    <name evidence="27" type="ORF">RDB_LOCUS174270</name>
</gene>
<dbReference type="Pfam" id="PF24065">
    <property type="entry name" value="REV3_N"/>
    <property type="match status" value="1"/>
</dbReference>
<dbReference type="Gene3D" id="1.10.132.60">
    <property type="entry name" value="DNA polymerase family B, C-terminal domain"/>
    <property type="match status" value="1"/>
</dbReference>
<evidence type="ECO:0000256" key="15">
    <source>
        <dbReference type="ARBA" id="ARBA00023125"/>
    </source>
</evidence>
<comment type="caution">
    <text evidence="27">The sequence shown here is derived from an EMBL/GenBank/DDBJ whole genome shotgun (WGS) entry which is preliminary data.</text>
</comment>
<dbReference type="SUPFAM" id="SSF101152">
    <property type="entry name" value="Mob1/phocein"/>
    <property type="match status" value="1"/>
</dbReference>
<dbReference type="GO" id="GO:0051539">
    <property type="term" value="F:4 iron, 4 sulfur cluster binding"/>
    <property type="evidence" value="ECO:0007669"/>
    <property type="project" value="UniProtKB-KW"/>
</dbReference>
<dbReference type="GO" id="GO:0042276">
    <property type="term" value="P:error-prone translesion synthesis"/>
    <property type="evidence" value="ECO:0007669"/>
    <property type="project" value="TreeGrafter"/>
</dbReference>
<evidence type="ECO:0000256" key="14">
    <source>
        <dbReference type="ARBA" id="ARBA00023014"/>
    </source>
</evidence>
<protein>
    <recommendedName>
        <fullName evidence="21">DNA polymerase</fullName>
        <ecNumber evidence="21">2.7.7.7</ecNumber>
    </recommendedName>
</protein>
<dbReference type="SUPFAM" id="SSF53098">
    <property type="entry name" value="Ribonuclease H-like"/>
    <property type="match status" value="1"/>
</dbReference>
<keyword evidence="6 21" id="KW-0548">Nucleotidyltransferase</keyword>
<keyword evidence="9" id="KW-0227">DNA damage</keyword>
<dbReference type="Proteomes" id="UP000663861">
    <property type="component" value="Unassembled WGS sequence"/>
</dbReference>
<feature type="binding site" evidence="20">
    <location>
        <position position="1783"/>
    </location>
    <ligand>
        <name>Zn(2+)</name>
        <dbReference type="ChEBI" id="CHEBI:29105"/>
    </ligand>
</feature>
<evidence type="ECO:0000259" key="26">
    <source>
        <dbReference type="Pfam" id="PF24065"/>
    </source>
</evidence>
<dbReference type="GO" id="GO:0005634">
    <property type="term" value="C:nucleus"/>
    <property type="evidence" value="ECO:0007669"/>
    <property type="project" value="UniProtKB-SubCell"/>
</dbReference>
<dbReference type="EMBL" id="CAJMWY010004396">
    <property type="protein sequence ID" value="CAE6530853.1"/>
    <property type="molecule type" value="Genomic_DNA"/>
</dbReference>
<evidence type="ECO:0000256" key="21">
    <source>
        <dbReference type="RuleBase" id="RU000442"/>
    </source>
</evidence>
<dbReference type="Pfam" id="PF03637">
    <property type="entry name" value="Mob1_phocein"/>
    <property type="match status" value="1"/>
</dbReference>
<dbReference type="GO" id="GO:0000724">
    <property type="term" value="P:double-strand break repair via homologous recombination"/>
    <property type="evidence" value="ECO:0007669"/>
    <property type="project" value="TreeGrafter"/>
</dbReference>
<evidence type="ECO:0000313" key="27">
    <source>
        <dbReference type="EMBL" id="CAE6530853.1"/>
    </source>
</evidence>
<comment type="subunit">
    <text evidence="19">Forms DNA polymerase zeta with REV7.</text>
</comment>
<keyword evidence="16" id="KW-0234">DNA repair</keyword>
<dbReference type="InterPro" id="IPR006172">
    <property type="entry name" value="DNA-dir_DNA_pol_B"/>
</dbReference>
<dbReference type="Pfam" id="PF24055">
    <property type="entry name" value="POL3_N"/>
    <property type="match status" value="2"/>
</dbReference>
<keyword evidence="4" id="KW-0004">4Fe-4S</keyword>
<dbReference type="GO" id="GO:0008270">
    <property type="term" value="F:zinc ion binding"/>
    <property type="evidence" value="ECO:0007669"/>
    <property type="project" value="UniProtKB-KW"/>
</dbReference>
<evidence type="ECO:0000259" key="23">
    <source>
        <dbReference type="Pfam" id="PF00136"/>
    </source>
</evidence>
<feature type="domain" description="DNA-directed DNA polymerase family B exonuclease" evidence="24">
    <location>
        <begin position="857"/>
        <end position="1069"/>
    </location>
</feature>
<evidence type="ECO:0000256" key="8">
    <source>
        <dbReference type="ARBA" id="ARBA00022723"/>
    </source>
</evidence>
<dbReference type="InterPro" id="IPR036397">
    <property type="entry name" value="RNaseH_sf"/>
</dbReference>
<dbReference type="InterPro" id="IPR017964">
    <property type="entry name" value="DNA-dir_DNA_pol_B_CS"/>
</dbReference>
<dbReference type="SMART" id="SM01388">
    <property type="entry name" value="Mob1_phocein"/>
    <property type="match status" value="1"/>
</dbReference>
<feature type="region of interest" description="Disordered" evidence="22">
    <location>
        <begin position="508"/>
        <end position="563"/>
    </location>
</feature>
<dbReference type="InterPro" id="IPR042087">
    <property type="entry name" value="DNA_pol_B_thumb"/>
</dbReference>
<proteinExistence type="inferred from homology"/>
<evidence type="ECO:0000256" key="16">
    <source>
        <dbReference type="ARBA" id="ARBA00023204"/>
    </source>
</evidence>
<organism evidence="27 28">
    <name type="scientific">Rhizoctonia solani</name>
    <dbReference type="NCBI Taxonomy" id="456999"/>
    <lineage>
        <taxon>Eukaryota</taxon>
        <taxon>Fungi</taxon>
        <taxon>Dikarya</taxon>
        <taxon>Basidiomycota</taxon>
        <taxon>Agaricomycotina</taxon>
        <taxon>Agaricomycetes</taxon>
        <taxon>Cantharellales</taxon>
        <taxon>Ceratobasidiaceae</taxon>
        <taxon>Rhizoctonia</taxon>
    </lineage>
</organism>
<comment type="catalytic activity">
    <reaction evidence="18 21">
        <text>DNA(n) + a 2'-deoxyribonucleoside 5'-triphosphate = DNA(n+1) + diphosphate</text>
        <dbReference type="Rhea" id="RHEA:22508"/>
        <dbReference type="Rhea" id="RHEA-COMP:17339"/>
        <dbReference type="Rhea" id="RHEA-COMP:17340"/>
        <dbReference type="ChEBI" id="CHEBI:33019"/>
        <dbReference type="ChEBI" id="CHEBI:61560"/>
        <dbReference type="ChEBI" id="CHEBI:173112"/>
        <dbReference type="EC" id="2.7.7.7"/>
    </reaction>
</comment>
<evidence type="ECO:0000259" key="24">
    <source>
        <dbReference type="Pfam" id="PF03104"/>
    </source>
</evidence>
<sequence length="1917" mass="216701">MEPLKVQITNIDWSLVRSGKLDNTRFSRCPVIRIFGISSTGEKSCVHIHQVYSYFYVPYDGSMAPEQVGRYIRSLTQALNRAIAISLKRNPLEAKYVRAVILVKGVHFYGFHCSYSNRAIAISLKRNPLEAKYVRAVILVKGVHFYGFHCSYSPFLKVIMADPGLVQRAATVLRSGAVMRQKIQTYETHISYLMQFMCDFGLYGCGWLEFSRYYLREGTIETGAGDVLPGQFSKSPHPKVSRMSVEIDIISHQILNRNKLTQRHLHHKLDLKSPHPKVSRMSVEIDIISHQILNRNKLTQRHLHHKLDLSPAAPSSEPLVQSVRELWDSERARRLANGLNPTPELPREGSATQRGAGGQWEQEPLFWEQLRSRMNNPKAEVNIAQGWEKWVMTAFESVEALWEEGWKTGTPQISGHTLESEGTTVPATQVARELNPFGSTQIEQNPGPQTTHASNLDDVDEDIAAGQALQRLVIAAEDADDWDDDGDEQWDDPPFEDELEEMATQVASRDISVPTTPTKQRFRTTTPMSTSRRNSPSTPSDRAKSRSRSYISPTTTPTKKVTIKDSPSKFDRILEDLEKAPIRMPALTGGTSIVNPTPGTHLVRTRANARTPMVEEGNPFLDADVPEAHLSTPMVEEGNPFLDADVRFPGPAKITRIEDDTSPIAKRKKLTHELGQEPARKTTRWADLEEKLVNITYRAPQTPEVHASVLWTSYRAPQTPEVHASVYEYNYRPPSAKELVGSLADYGLPSKIYRVPYYSNEEDVPEQAMRYAGRVYHIKGGTGVGSLEHWESNESPAQALQNVPEITGWEYAGVPPSSRVVKKWLDSAPSQDARGVLDTGRSQIEGPTQNTHGFKITQKKSGSSGARQKQTISAMSVEIFVRSRGDLLPNPTEDEITCLFYSYSESGGDAEDRADYQSGCVAVCPDEPPLVDPRWIPGYKIEIYENSIRIFWRAVDPRWIPGYKIEIVSTELDLLNALIDLVREFDPDILAGWQVQTASWGYIDARCHSMGLILSEEIARVSSNHGNKPGSEQWDERHGASFRVVGRHVLNVWRIMRSEQSLDQYTYENVTFHLMHKRVPKYSPRTLTDWFNSGVPSRVVRALKYWIDRTATILDLLDHTELILRTAESARIIGVDFMSVLTRGSQFKVESIMFKIAKQENYVLISPSKEQVGSQNACESLPLVMEPESAFYNPLVVLDFQSLYPSIMIAYNYCYSTFLGRCALFQGRNKFGVTELNLPPGLLEAIGEENIHVAANGMAYAKQNVREGLLGRMLMELLDTRIMVKQAMKTAKGDRGLHKILNARQLSLKLMCNVTFGYTMAGFSGRMPAAEIADSIVQSGRETLEKAIALIEATPKWGARVVYGDTDSLFIYLPGRTKDEAFRIGNEIANVVTENNPPPIKLKFEKVYYPCVLMTKKRYVGFKYENPDDKQPEFDAKGIETVRRDGIPAGQKMVERCLKILFRSQDFSQVKKYCTDSWTKILKGQVSPQDFIFAKEVRLGTYSDKVPPPPGATVAARKLALDPMSEPQYGERVPYVIIRGEPGSRLVDRAVPPEELLKDRHKSIDENYYINHSLIPPLERIFNLVGANVRQWFEEMPKPSRLDSVAFGRNSDEPEVGGRVNIDDHFRRLECMVCKQPNDTNVCDDCLDDPLLSGKTLLEKVNIGALYQINRVVLKSTACLPGKYFYGLSFPYQPLTHSIMSSFFGLAKTRTFKPRKDVPEGTKQYQLRKYAEATLGSGNLRLAVVLPEGEDLNEWLAVHTVDFFNHLNMLYGTVTEFCTPQQCPLMSAGPRYEYLWEDGVTYKKPTKLSAPDYVDALMNWVQSLLDDEKVFPNKIGVPFPKNFQATVKTIVRRLFRVYAHLYSHHFEQISALGIEAHLNTSYRHFFLFINEFDLVDKKELVPLDELNDAILAEDKAR</sequence>
<comment type="cofactor">
    <cofactor evidence="1">
        <name>[4Fe-4S] cluster</name>
        <dbReference type="ChEBI" id="CHEBI:49883"/>
    </cofactor>
</comment>
<dbReference type="EC" id="2.7.7.7" evidence="21"/>
<feature type="binding site" evidence="20">
    <location>
        <position position="1865"/>
    </location>
    <ligand>
        <name>Zn(2+)</name>
        <dbReference type="ChEBI" id="CHEBI:29105"/>
    </ligand>
</feature>
<dbReference type="InterPro" id="IPR006134">
    <property type="entry name" value="DNA-dir_DNA_pol_B_multi_dom"/>
</dbReference>
<feature type="compositionally biased region" description="Polar residues" evidence="22">
    <location>
        <begin position="859"/>
        <end position="868"/>
    </location>
</feature>
<dbReference type="Gene3D" id="1.10.287.690">
    <property type="entry name" value="Helix hairpin bin"/>
    <property type="match status" value="1"/>
</dbReference>
<dbReference type="FunFam" id="1.10.132.60:FF:000007">
    <property type="entry name" value="DNA polymerase"/>
    <property type="match status" value="1"/>
</dbReference>
<evidence type="ECO:0000256" key="12">
    <source>
        <dbReference type="ARBA" id="ARBA00022932"/>
    </source>
</evidence>
<feature type="domain" description="DNA polymerase delta/zeta catalytic subunit N-terminal" evidence="25">
    <location>
        <begin position="117"/>
        <end position="166"/>
    </location>
</feature>
<keyword evidence="15 21" id="KW-0238">DNA-binding</keyword>
<keyword evidence="7 21" id="KW-0235">DNA replication</keyword>
<keyword evidence="13" id="KW-0408">Iron</keyword>
<evidence type="ECO:0000256" key="11">
    <source>
        <dbReference type="ARBA" id="ARBA00022833"/>
    </source>
</evidence>
<feature type="binding site" evidence="20">
    <location>
        <position position="1860"/>
    </location>
    <ligand>
        <name>Zn(2+)</name>
        <dbReference type="ChEBI" id="CHEBI:29105"/>
    </ligand>
</feature>
<evidence type="ECO:0000256" key="6">
    <source>
        <dbReference type="ARBA" id="ARBA00022695"/>
    </source>
</evidence>
<dbReference type="InterPro" id="IPR056447">
    <property type="entry name" value="REV3_N"/>
</dbReference>
<feature type="domain" description="DNA-directed DNA polymerase family B multifunctional" evidence="23">
    <location>
        <begin position="1136"/>
        <end position="1583"/>
    </location>
</feature>
<evidence type="ECO:0000256" key="3">
    <source>
        <dbReference type="ARBA" id="ARBA00005755"/>
    </source>
</evidence>
<dbReference type="Gene3D" id="3.30.420.10">
    <property type="entry name" value="Ribonuclease H-like superfamily/Ribonuclease H"/>
    <property type="match status" value="1"/>
</dbReference>
<keyword evidence="17" id="KW-0539">Nucleus</keyword>
<dbReference type="PANTHER" id="PTHR45812">
    <property type="entry name" value="DNA POLYMERASE ZETA CATALYTIC SUBUNIT"/>
    <property type="match status" value="1"/>
</dbReference>
<evidence type="ECO:0000256" key="19">
    <source>
        <dbReference type="ARBA" id="ARBA00066055"/>
    </source>
</evidence>
<dbReference type="GO" id="GO:0000166">
    <property type="term" value="F:nucleotide binding"/>
    <property type="evidence" value="ECO:0007669"/>
    <property type="project" value="InterPro"/>
</dbReference>
<dbReference type="InterPro" id="IPR012337">
    <property type="entry name" value="RNaseH-like_sf"/>
</dbReference>
<dbReference type="InterPro" id="IPR043502">
    <property type="entry name" value="DNA/RNA_pol_sf"/>
</dbReference>
<keyword evidence="8 20" id="KW-0479">Metal-binding</keyword>
<accession>A0A8H3DLA8</accession>
<dbReference type="PANTHER" id="PTHR45812:SF1">
    <property type="entry name" value="DNA POLYMERASE ZETA CATALYTIC SUBUNIT"/>
    <property type="match status" value="1"/>
</dbReference>
<dbReference type="GO" id="GO:0006260">
    <property type="term" value="P:DNA replication"/>
    <property type="evidence" value="ECO:0007669"/>
    <property type="project" value="UniProtKB-KW"/>
</dbReference>
<keyword evidence="10" id="KW-0863">Zinc-finger</keyword>
<comment type="similarity">
    <text evidence="3 21">Belongs to the DNA polymerase type-B family.</text>
</comment>
<evidence type="ECO:0000256" key="9">
    <source>
        <dbReference type="ARBA" id="ARBA00022763"/>
    </source>
</evidence>
<evidence type="ECO:0000256" key="13">
    <source>
        <dbReference type="ARBA" id="ARBA00023004"/>
    </source>
</evidence>
<evidence type="ECO:0000256" key="18">
    <source>
        <dbReference type="ARBA" id="ARBA00049244"/>
    </source>
</evidence>
<reference evidence="27" key="1">
    <citation type="submission" date="2021-01" db="EMBL/GenBank/DDBJ databases">
        <authorList>
            <person name="Kaushik A."/>
        </authorList>
    </citation>
    <scope>NUCLEOTIDE SEQUENCE</scope>
    <source>
        <strain evidence="27">AG4-RS23</strain>
    </source>
</reference>
<dbReference type="Gene3D" id="3.30.342.10">
    <property type="entry name" value="DNA Polymerase, chain B, domain 1"/>
    <property type="match status" value="1"/>
</dbReference>
<evidence type="ECO:0000259" key="25">
    <source>
        <dbReference type="Pfam" id="PF24055"/>
    </source>
</evidence>
<evidence type="ECO:0000256" key="7">
    <source>
        <dbReference type="ARBA" id="ARBA00022705"/>
    </source>
</evidence>
<dbReference type="FunFam" id="1.20.140.30:FF:000001">
    <property type="entry name" value="MOB kinase activator 1A"/>
    <property type="match status" value="1"/>
</dbReference>
<evidence type="ECO:0000313" key="28">
    <source>
        <dbReference type="Proteomes" id="UP000663861"/>
    </source>
</evidence>
<dbReference type="CDD" id="cd05534">
    <property type="entry name" value="POLBc_zeta"/>
    <property type="match status" value="1"/>
</dbReference>
<keyword evidence="14" id="KW-0411">Iron-sulfur</keyword>
<dbReference type="FunFam" id="3.30.420.10:FF:000024">
    <property type="entry name" value="DNA polymerase zeta catalytic subunit"/>
    <property type="match status" value="1"/>
</dbReference>
<evidence type="ECO:0000256" key="1">
    <source>
        <dbReference type="ARBA" id="ARBA00001966"/>
    </source>
</evidence>
<dbReference type="PROSITE" id="PS00116">
    <property type="entry name" value="DNA_POLYMERASE_B"/>
    <property type="match status" value="1"/>
</dbReference>
<dbReference type="FunFam" id="1.10.287.690:FF:000002">
    <property type="entry name" value="DNA polymerase zeta"/>
    <property type="match status" value="1"/>
</dbReference>
<dbReference type="InterPro" id="IPR030559">
    <property type="entry name" value="PolZ_Rev3"/>
</dbReference>
<dbReference type="InterPro" id="IPR056435">
    <property type="entry name" value="DPOD/Z_N"/>
</dbReference>
<dbReference type="SMART" id="SM00486">
    <property type="entry name" value="POLBc"/>
    <property type="match status" value="1"/>
</dbReference>
<feature type="compositionally biased region" description="Low complexity" evidence="22">
    <location>
        <begin position="514"/>
        <end position="540"/>
    </location>
</feature>
<evidence type="ECO:0000256" key="10">
    <source>
        <dbReference type="ARBA" id="ARBA00022771"/>
    </source>
</evidence>
<dbReference type="Gene3D" id="3.90.1600.10">
    <property type="entry name" value="Palm domain of DNA polymerase"/>
    <property type="match status" value="1"/>
</dbReference>
<feature type="domain" description="DNA polymerase delta/zeta catalytic subunit N-terminal" evidence="25">
    <location>
        <begin position="50"/>
        <end position="116"/>
    </location>
</feature>
<dbReference type="SUPFAM" id="SSF56672">
    <property type="entry name" value="DNA/RNA polymerases"/>
    <property type="match status" value="1"/>
</dbReference>
<dbReference type="Pfam" id="PF00136">
    <property type="entry name" value="DNA_pol_B"/>
    <property type="match status" value="1"/>
</dbReference>
<evidence type="ECO:0000256" key="2">
    <source>
        <dbReference type="ARBA" id="ARBA00004123"/>
    </source>
</evidence>